<dbReference type="OrthoDB" id="31271at2157"/>
<dbReference type="Pfam" id="PF05175">
    <property type="entry name" value="MTS"/>
    <property type="match status" value="1"/>
</dbReference>
<evidence type="ECO:0000256" key="1">
    <source>
        <dbReference type="ARBA" id="ARBA00009741"/>
    </source>
</evidence>
<dbReference type="CDD" id="cd02440">
    <property type="entry name" value="AdoMet_MTases"/>
    <property type="match status" value="1"/>
</dbReference>
<dbReference type="PaxDb" id="79929-MTBMA_c04890"/>
<keyword evidence="4" id="KW-0808">Transferase</keyword>
<proteinExistence type="inferred from homology"/>
<evidence type="ECO:0000259" key="3">
    <source>
        <dbReference type="Pfam" id="PF05175"/>
    </source>
</evidence>
<evidence type="ECO:0000256" key="2">
    <source>
        <dbReference type="ARBA" id="ARBA00041374"/>
    </source>
</evidence>
<evidence type="ECO:0000313" key="5">
    <source>
        <dbReference type="Proteomes" id="UP000000345"/>
    </source>
</evidence>
<gene>
    <name evidence="4" type="ordered locus">MTBMA_c04890</name>
</gene>
<dbReference type="GO" id="GO:0032259">
    <property type="term" value="P:methylation"/>
    <property type="evidence" value="ECO:0007669"/>
    <property type="project" value="UniProtKB-KW"/>
</dbReference>
<dbReference type="InterPro" id="IPR029063">
    <property type="entry name" value="SAM-dependent_MTases_sf"/>
</dbReference>
<dbReference type="SUPFAM" id="SSF53335">
    <property type="entry name" value="S-adenosyl-L-methionine-dependent methyltransferases"/>
    <property type="match status" value="1"/>
</dbReference>
<dbReference type="KEGG" id="mmg:MTBMA_c04890"/>
<dbReference type="PANTHER" id="PTHR23290:SF0">
    <property type="entry name" value="RRNA N6-ADENOSINE-METHYLTRANSFERASE METTL5"/>
    <property type="match status" value="1"/>
</dbReference>
<dbReference type="STRING" id="79929.MTBMA_c04890"/>
<comment type="similarity">
    <text evidence="1">Belongs to the methyltransferase superfamily. PrmA family.</text>
</comment>
<accession>D9PV37</accession>
<dbReference type="Proteomes" id="UP000000345">
    <property type="component" value="Chromosome"/>
</dbReference>
<reference key="1">
    <citation type="submission" date="2009-08" db="EMBL/GenBank/DDBJ databases">
        <title>The genome sequence of Methanothermobacter marburgensis.</title>
        <authorList>
            <person name="Kaster A."/>
            <person name="Seedorf H."/>
            <person name="Goenrich M."/>
            <person name="Wiezer A."/>
            <person name="Liesegang H."/>
            <person name="Thauer R."/>
            <person name="Gottschalk G."/>
        </authorList>
    </citation>
    <scope>NUCLEOTIDE SEQUENCE</scope>
    <source>
        <strain>Marburg</strain>
    </source>
</reference>
<evidence type="ECO:0000313" key="4">
    <source>
        <dbReference type="EMBL" id="ADL58085.1"/>
    </source>
</evidence>
<dbReference type="EMBL" id="CP001710">
    <property type="protein sequence ID" value="ADL58085.1"/>
    <property type="molecule type" value="Genomic_DNA"/>
</dbReference>
<protein>
    <recommendedName>
        <fullName evidence="2">Methyltransferase-like protein 5</fullName>
    </recommendedName>
</protein>
<dbReference type="PANTHER" id="PTHR23290">
    <property type="entry name" value="RRNA N6-ADENOSINE-METHYLTRANSFERASE METTL5"/>
    <property type="match status" value="1"/>
</dbReference>
<feature type="domain" description="Methyltransferase small" evidence="3">
    <location>
        <begin position="44"/>
        <end position="147"/>
    </location>
</feature>
<dbReference type="RefSeq" id="WP_013295311.1">
    <property type="nucleotide sequence ID" value="NC_014408.1"/>
</dbReference>
<dbReference type="GeneID" id="77399269"/>
<dbReference type="InterPro" id="IPR002052">
    <property type="entry name" value="DNA_methylase_N6_adenine_CS"/>
</dbReference>
<dbReference type="GO" id="GO:0008757">
    <property type="term" value="F:S-adenosylmethionine-dependent methyltransferase activity"/>
    <property type="evidence" value="ECO:0007669"/>
    <property type="project" value="UniProtKB-ARBA"/>
</dbReference>
<dbReference type="AlphaFoldDB" id="D9PV37"/>
<dbReference type="InterPro" id="IPR007848">
    <property type="entry name" value="Small_mtfrase_dom"/>
</dbReference>
<reference evidence="4 5" key="2">
    <citation type="journal article" date="2010" name="J. Bacteriol.">
        <title>Complete genome sequence of Methanothermobacter marburgensis, a methanoarchaeon model organism.</title>
        <authorList>
            <person name="Liesegang H."/>
            <person name="Kaster A.K."/>
            <person name="Wiezer A."/>
            <person name="Goenrich M."/>
            <person name="Wollherr A."/>
            <person name="Seedorf H."/>
            <person name="Gottschalk G."/>
            <person name="Thauer R.K."/>
        </authorList>
    </citation>
    <scope>NUCLEOTIDE SEQUENCE [LARGE SCALE GENOMIC DNA]</scope>
    <source>
        <strain evidence="5">ATCC BAA-927 / DSM 2133 / JCM 14651 / NBRC 100331 / OCM 82 / Marburg</strain>
    </source>
</reference>
<keyword evidence="4" id="KW-0489">Methyltransferase</keyword>
<name>D9PV37_METTM</name>
<dbReference type="InterPro" id="IPR051720">
    <property type="entry name" value="rRNA_MeTrfase/Polyamine_Synth"/>
</dbReference>
<dbReference type="HOGENOM" id="CLU_074702_1_0_2"/>
<dbReference type="GO" id="GO:0003676">
    <property type="term" value="F:nucleic acid binding"/>
    <property type="evidence" value="ECO:0007669"/>
    <property type="project" value="InterPro"/>
</dbReference>
<dbReference type="GeneID" id="9704196"/>
<sequence length="210" mass="23085">MRRKRHLEMLLERIPPHPHPDPGLEQYLTPAHVAAEVLWAARTMGDIEGKTVADLGCGTGILGIGAALLGAERVYCVDVDAAALEVAEGASEDLGLGNIQFIKADIRDQGDLVRVTGRVDTVIQNPPFGSQERADRGADRVFMEAASAMGRVVYSFHMAGSEDFVRRYYEGLGGRVTHRLPVEFPIRRTYSFHRMEVSNVDVVVVRVVFG</sequence>
<dbReference type="PATRIC" id="fig|79929.8.peg.474"/>
<keyword evidence="5" id="KW-1185">Reference proteome</keyword>
<organism evidence="4 5">
    <name type="scientific">Methanothermobacter marburgensis (strain ATCC BAA-927 / DSM 2133 / JCM 14651 / NBRC 100331 / OCM 82 / Marburg)</name>
    <name type="common">Methanobacterium thermoautotrophicum</name>
    <dbReference type="NCBI Taxonomy" id="79929"/>
    <lineage>
        <taxon>Archaea</taxon>
        <taxon>Methanobacteriati</taxon>
        <taxon>Methanobacteriota</taxon>
        <taxon>Methanomada group</taxon>
        <taxon>Methanobacteria</taxon>
        <taxon>Methanobacteriales</taxon>
        <taxon>Methanobacteriaceae</taxon>
        <taxon>Methanothermobacter</taxon>
    </lineage>
</organism>
<dbReference type="Gene3D" id="3.40.50.150">
    <property type="entry name" value="Vaccinia Virus protein VP39"/>
    <property type="match status" value="1"/>
</dbReference>
<dbReference type="PROSITE" id="PS00092">
    <property type="entry name" value="N6_MTASE"/>
    <property type="match status" value="1"/>
</dbReference>